<name>A0A1H6A0Y7_9FLAO</name>
<dbReference type="AlphaFoldDB" id="A0A1H6A0Y7"/>
<accession>A0A1H6A0Y7</accession>
<feature type="non-terminal residue" evidence="2">
    <location>
        <position position="73"/>
    </location>
</feature>
<reference evidence="3" key="1">
    <citation type="submission" date="2016-10" db="EMBL/GenBank/DDBJ databases">
        <authorList>
            <person name="Varghese N."/>
            <person name="Submissions S."/>
        </authorList>
    </citation>
    <scope>NUCLEOTIDE SEQUENCE [LARGE SCALE GENOMIC DNA]</scope>
    <source>
        <strain evidence="3">CGMCC 1.9230</strain>
    </source>
</reference>
<dbReference type="InterPro" id="IPR025246">
    <property type="entry name" value="IS30-like_HTH"/>
</dbReference>
<dbReference type="RefSeq" id="WP_146059552.1">
    <property type="nucleotide sequence ID" value="NZ_FNVP01000012.1"/>
</dbReference>
<evidence type="ECO:0000313" key="3">
    <source>
        <dbReference type="Proteomes" id="UP000236737"/>
    </source>
</evidence>
<evidence type="ECO:0000313" key="2">
    <source>
        <dbReference type="EMBL" id="SEG41617.1"/>
    </source>
</evidence>
<dbReference type="Pfam" id="PF13936">
    <property type="entry name" value="HTH_38"/>
    <property type="match status" value="1"/>
</dbReference>
<organism evidence="2 3">
    <name type="scientific">Flavobacterium urumqiense</name>
    <dbReference type="NCBI Taxonomy" id="935224"/>
    <lineage>
        <taxon>Bacteria</taxon>
        <taxon>Pseudomonadati</taxon>
        <taxon>Bacteroidota</taxon>
        <taxon>Flavobacteriia</taxon>
        <taxon>Flavobacteriales</taxon>
        <taxon>Flavobacteriaceae</taxon>
        <taxon>Flavobacterium</taxon>
    </lineage>
</organism>
<sequence>MSHLTSEQRYTIGVLLDQNYNKSEIAILINKDKSVITLELKRNCDLRSGKYSSELAQRKYDKRQINKPKKVYL</sequence>
<proteinExistence type="predicted"/>
<keyword evidence="3" id="KW-1185">Reference proteome</keyword>
<evidence type="ECO:0000259" key="1">
    <source>
        <dbReference type="Pfam" id="PF13936"/>
    </source>
</evidence>
<protein>
    <submittedName>
        <fullName evidence="2">Helix-turn-helix domain-containing protein</fullName>
    </submittedName>
</protein>
<gene>
    <name evidence="2" type="ORF">SAMN04488130_112101</name>
</gene>
<dbReference type="OrthoDB" id="1367263at2"/>
<dbReference type="Proteomes" id="UP000236737">
    <property type="component" value="Unassembled WGS sequence"/>
</dbReference>
<feature type="domain" description="Transposase IS30-like HTH" evidence="1">
    <location>
        <begin position="2"/>
        <end position="43"/>
    </location>
</feature>
<dbReference type="EMBL" id="FNVP01000012">
    <property type="protein sequence ID" value="SEG41617.1"/>
    <property type="molecule type" value="Genomic_DNA"/>
</dbReference>